<reference evidence="3 4" key="1">
    <citation type="submission" date="2019-06" db="EMBL/GenBank/DDBJ databases">
        <authorList>
            <person name="Rodrigo-Torres L."/>
            <person name="Arahal R. D."/>
            <person name="Lucena T."/>
        </authorList>
    </citation>
    <scope>NUCLEOTIDE SEQUENCE [LARGE SCALE GENOMIC DNA]</scope>
    <source>
        <strain evidence="3 4">SW08-7</strain>
    </source>
</reference>
<dbReference type="AlphaFoldDB" id="A0A564G2S6"/>
<organism evidence="3 4">
    <name type="scientific">Methylobacterium dankookense</name>
    <dbReference type="NCBI Taxonomy" id="560405"/>
    <lineage>
        <taxon>Bacteria</taxon>
        <taxon>Pseudomonadati</taxon>
        <taxon>Pseudomonadota</taxon>
        <taxon>Alphaproteobacteria</taxon>
        <taxon>Hyphomicrobiales</taxon>
        <taxon>Methylobacteriaceae</taxon>
        <taxon>Methylobacterium</taxon>
    </lineage>
</organism>
<reference evidence="2" key="2">
    <citation type="journal article" date="2021" name="Front. Microbiol.">
        <title>Comprehensive Comparative Genomics and Phenotyping of Methylobacterium Species.</title>
        <authorList>
            <person name="Alessa O."/>
            <person name="Ogura Y."/>
            <person name="Fujitani Y."/>
            <person name="Takami H."/>
            <person name="Hayashi T."/>
            <person name="Sahin N."/>
            <person name="Tani A."/>
        </authorList>
    </citation>
    <scope>NUCLEOTIDE SEQUENCE</scope>
    <source>
        <strain evidence="2">DSM 22415</strain>
    </source>
</reference>
<keyword evidence="1" id="KW-0472">Membrane</keyword>
<sequence>MGLDADLARVLRFMAAIKLALAAIALTASWWRLGRPCDGWRTMAYISGPPLAVGGSMLLLALHSFGVAAVTLHGGLLAVLVASLTDRNFFANRQL</sequence>
<evidence type="ECO:0000313" key="3">
    <source>
        <dbReference type="EMBL" id="VUF14296.1"/>
    </source>
</evidence>
<dbReference type="Proteomes" id="UP000401717">
    <property type="component" value="Unassembled WGS sequence"/>
</dbReference>
<evidence type="ECO:0000256" key="1">
    <source>
        <dbReference type="SAM" id="Phobius"/>
    </source>
</evidence>
<feature type="transmembrane region" description="Helical" evidence="1">
    <location>
        <begin position="12"/>
        <end position="31"/>
    </location>
</feature>
<feature type="transmembrane region" description="Helical" evidence="1">
    <location>
        <begin position="51"/>
        <end position="84"/>
    </location>
</feature>
<reference evidence="2" key="3">
    <citation type="submission" date="2021-08" db="EMBL/GenBank/DDBJ databases">
        <authorList>
            <person name="Tani A."/>
            <person name="Ola A."/>
            <person name="Ogura Y."/>
            <person name="Katsura K."/>
            <person name="Hayashi T."/>
        </authorList>
    </citation>
    <scope>NUCLEOTIDE SEQUENCE</scope>
    <source>
        <strain evidence="2">DSM 22415</strain>
    </source>
</reference>
<dbReference type="EMBL" id="BPQI01000031">
    <property type="protein sequence ID" value="GJD55512.1"/>
    <property type="molecule type" value="Genomic_DNA"/>
</dbReference>
<evidence type="ECO:0000313" key="4">
    <source>
        <dbReference type="Proteomes" id="UP000401717"/>
    </source>
</evidence>
<proteinExistence type="predicted"/>
<protein>
    <submittedName>
        <fullName evidence="3">Uncharacterized protein</fullName>
    </submittedName>
</protein>
<keyword evidence="1" id="KW-1133">Transmembrane helix</keyword>
<accession>A0A564G2S6</accession>
<gene>
    <name evidence="2" type="ORF">IFDJLNFL_1398</name>
    <name evidence="3" type="ORF">MTDSW087_04014</name>
</gene>
<evidence type="ECO:0000313" key="5">
    <source>
        <dbReference type="Proteomes" id="UP001055303"/>
    </source>
</evidence>
<evidence type="ECO:0000313" key="2">
    <source>
        <dbReference type="EMBL" id="GJD55512.1"/>
    </source>
</evidence>
<keyword evidence="1" id="KW-0812">Transmembrane</keyword>
<name>A0A564G2S6_9HYPH</name>
<dbReference type="Proteomes" id="UP001055303">
    <property type="component" value="Unassembled WGS sequence"/>
</dbReference>
<keyword evidence="5" id="KW-1185">Reference proteome</keyword>
<dbReference type="EMBL" id="CABFVH010000031">
    <property type="protein sequence ID" value="VUF14296.1"/>
    <property type="molecule type" value="Genomic_DNA"/>
</dbReference>